<reference evidence="6" key="1">
    <citation type="submission" date="2022-10" db="EMBL/GenBank/DDBJ databases">
        <title>Tapping the CABI collections for fungal endophytes: first genome assemblies for Collariella, Neodidymelliopsis, Ascochyta clinopodiicola, Didymella pomorum, Didymosphaeria variabile, Neocosmospora piperis and Neocucurbitaria cava.</title>
        <authorList>
            <person name="Hill R."/>
        </authorList>
    </citation>
    <scope>NUCLEOTIDE SEQUENCE</scope>
    <source>
        <strain evidence="6">IMI 360193</strain>
    </source>
</reference>
<evidence type="ECO:0000256" key="1">
    <source>
        <dbReference type="ARBA" id="ARBA00022630"/>
    </source>
</evidence>
<evidence type="ECO:0000259" key="5">
    <source>
        <dbReference type="PROSITE" id="PS50113"/>
    </source>
</evidence>
<dbReference type="AlphaFoldDB" id="A0A9W9C371"/>
<dbReference type="PANTHER" id="PTHR47429:SF9">
    <property type="entry name" value="PAS DOMAIN-CONTAINING PROTEIN"/>
    <property type="match status" value="1"/>
</dbReference>
<dbReference type="InterPro" id="IPR035965">
    <property type="entry name" value="PAS-like_dom_sf"/>
</dbReference>
<keyword evidence="2" id="KW-0288">FMN</keyword>
<sequence>MDEELDHALKDGFTVPAMPRIDSASETSDYEDPPTDDDAEDAGYTLKPSRLSTDLEHAYDLSPPPPTNTDRRAEAIAEQLFSVDHLNVILKDNAQVQRFTTFLMRYRAHCVPTLLRYLDSQKALKAIQYANALADQITQQPSWPTKASAASLDPKFEQLSQRALDELVAEALPAYVTFSVVDVVTELLNKEIMGRNTPVMRELVHGLAEVYCLSDPTQEGNPIVFASEEFYNVTQYGSGYAIGKTCRFLHGPKTDKRAIERMDKAVQAQEEVAETMVQYRQDGTPFLALVMVSPLKDNKGGVRYFIGARIDVTQLVDGGKTMDSFHQLLTGNRPVTPVADPLENRPTLRALRDFGDLLNEEEKGSMRDIEMMRIDSRPSIEERISQDGLRAQYAGQIPGVYQNYILVRPYPSLRITFTSPSLRIPGLCQSKLEDHIGGPEHVRDSLIEALAQGIGVTAKVSWLTRVSRPSTSLSIPHLSDDASIASTSDIIEGKARWIHCTPLTGSDGKVGVIMIIMVDKQDTLKSLPGMSSLPSMRSGGTIGPAPRSRAKSHASFRSEATTPERWTPRERASPESVIREWPSAEESRRSMDITVGHRLSTPPGPARGEARGEARSPIVTADKPTSHRRAGSRLYADWMKEIREAQKRVDSFSTRLREQEVHDPALGSMARAVEVKAVTGRGSTKKIGGTF</sequence>
<feature type="region of interest" description="Disordered" evidence="4">
    <location>
        <begin position="528"/>
        <end position="630"/>
    </location>
</feature>
<keyword evidence="3" id="KW-0157">Chromophore</keyword>
<dbReference type="Proteomes" id="UP001140562">
    <property type="component" value="Unassembled WGS sequence"/>
</dbReference>
<dbReference type="OrthoDB" id="447251at2759"/>
<name>A0A9W9C371_9PLEO</name>
<evidence type="ECO:0000256" key="4">
    <source>
        <dbReference type="SAM" id="MobiDB-lite"/>
    </source>
</evidence>
<gene>
    <name evidence="6" type="ORF">N0V87_001474</name>
</gene>
<dbReference type="PANTHER" id="PTHR47429">
    <property type="entry name" value="PROTEIN TWIN LOV 1"/>
    <property type="match status" value="1"/>
</dbReference>
<feature type="region of interest" description="Disordered" evidence="4">
    <location>
        <begin position="1"/>
        <end position="46"/>
    </location>
</feature>
<proteinExistence type="predicted"/>
<protein>
    <recommendedName>
        <fullName evidence="5">PAC domain-containing protein</fullName>
    </recommendedName>
</protein>
<dbReference type="PROSITE" id="PS50113">
    <property type="entry name" value="PAC"/>
    <property type="match status" value="1"/>
</dbReference>
<accession>A0A9W9C371</accession>
<evidence type="ECO:0000256" key="3">
    <source>
        <dbReference type="ARBA" id="ARBA00022991"/>
    </source>
</evidence>
<dbReference type="Pfam" id="PF13426">
    <property type="entry name" value="PAS_9"/>
    <property type="match status" value="1"/>
</dbReference>
<keyword evidence="7" id="KW-1185">Reference proteome</keyword>
<evidence type="ECO:0000313" key="7">
    <source>
        <dbReference type="Proteomes" id="UP001140562"/>
    </source>
</evidence>
<dbReference type="EMBL" id="JAPEUV010000009">
    <property type="protein sequence ID" value="KAJ4341811.1"/>
    <property type="molecule type" value="Genomic_DNA"/>
</dbReference>
<dbReference type="Gene3D" id="3.30.450.20">
    <property type="entry name" value="PAS domain"/>
    <property type="match status" value="1"/>
</dbReference>
<feature type="compositionally biased region" description="Acidic residues" evidence="4">
    <location>
        <begin position="28"/>
        <end position="41"/>
    </location>
</feature>
<dbReference type="InterPro" id="IPR000014">
    <property type="entry name" value="PAS"/>
</dbReference>
<feature type="domain" description="PAC" evidence="5">
    <location>
        <begin position="270"/>
        <end position="324"/>
    </location>
</feature>
<evidence type="ECO:0000313" key="6">
    <source>
        <dbReference type="EMBL" id="KAJ4341811.1"/>
    </source>
</evidence>
<dbReference type="InterPro" id="IPR000700">
    <property type="entry name" value="PAS-assoc_C"/>
</dbReference>
<organism evidence="6 7">
    <name type="scientific">Didymella glomerata</name>
    <dbReference type="NCBI Taxonomy" id="749621"/>
    <lineage>
        <taxon>Eukaryota</taxon>
        <taxon>Fungi</taxon>
        <taxon>Dikarya</taxon>
        <taxon>Ascomycota</taxon>
        <taxon>Pezizomycotina</taxon>
        <taxon>Dothideomycetes</taxon>
        <taxon>Pleosporomycetidae</taxon>
        <taxon>Pleosporales</taxon>
        <taxon>Pleosporineae</taxon>
        <taxon>Didymellaceae</taxon>
        <taxon>Didymella</taxon>
    </lineage>
</organism>
<feature type="compositionally biased region" description="Basic and acidic residues" evidence="4">
    <location>
        <begin position="1"/>
        <end position="10"/>
    </location>
</feature>
<dbReference type="NCBIfam" id="TIGR00229">
    <property type="entry name" value="sensory_box"/>
    <property type="match status" value="1"/>
</dbReference>
<evidence type="ECO:0000256" key="2">
    <source>
        <dbReference type="ARBA" id="ARBA00022643"/>
    </source>
</evidence>
<dbReference type="SUPFAM" id="SSF55785">
    <property type="entry name" value="PYP-like sensor domain (PAS domain)"/>
    <property type="match status" value="1"/>
</dbReference>
<keyword evidence="1" id="KW-0285">Flavoprotein</keyword>
<comment type="caution">
    <text evidence="6">The sequence shown here is derived from an EMBL/GenBank/DDBJ whole genome shotgun (WGS) entry which is preliminary data.</text>
</comment>
<dbReference type="GO" id="GO:0005634">
    <property type="term" value="C:nucleus"/>
    <property type="evidence" value="ECO:0007669"/>
    <property type="project" value="TreeGrafter"/>
</dbReference>